<dbReference type="PANTHER" id="PTHR12697:SF5">
    <property type="entry name" value="DEOXYHYPUSINE HYDROXYLASE"/>
    <property type="match status" value="1"/>
</dbReference>
<dbReference type="Pfam" id="PF13646">
    <property type="entry name" value="HEAT_2"/>
    <property type="match status" value="2"/>
</dbReference>
<keyword evidence="2" id="KW-1133">Transmembrane helix</keyword>
<dbReference type="SMART" id="SM00567">
    <property type="entry name" value="EZ_HEAT"/>
    <property type="match status" value="5"/>
</dbReference>
<dbReference type="EMBL" id="JAJOMB010000001">
    <property type="protein sequence ID" value="MCD5309432.1"/>
    <property type="molecule type" value="Genomic_DNA"/>
</dbReference>
<comment type="function">
    <text evidence="1">Catalyzes the hydroxylation of the N(6)-(4-aminobutyl)-L-lysine intermediate produced by deoxyhypusine synthase/DHPS on a critical lysine of the eukaryotic translation initiation factor 5A/eIF-5A. This is the second step of the post-translational modification of that lysine into an unusual amino acid residue named hypusine. Hypusination is unique to mature eIF-5A factor and is essential for its function.</text>
</comment>
<dbReference type="SUPFAM" id="SSF48371">
    <property type="entry name" value="ARM repeat"/>
    <property type="match status" value="1"/>
</dbReference>
<gene>
    <name evidence="3" type="ORF">LR394_00865</name>
</gene>
<comment type="caution">
    <text evidence="3">The sequence shown here is derived from an EMBL/GenBank/DDBJ whole genome shotgun (WGS) entry which is preliminary data.</text>
</comment>
<dbReference type="GO" id="GO:0016491">
    <property type="term" value="F:oxidoreductase activity"/>
    <property type="evidence" value="ECO:0007669"/>
    <property type="project" value="TreeGrafter"/>
</dbReference>
<proteinExistence type="predicted"/>
<dbReference type="Gene3D" id="1.25.10.10">
    <property type="entry name" value="Leucine-rich Repeat Variant"/>
    <property type="match status" value="2"/>
</dbReference>
<dbReference type="Proteomes" id="UP001138997">
    <property type="component" value="Unassembled WGS sequence"/>
</dbReference>
<sequence length="365" mass="39128">MTTATVLLIAATLNLVLIIALSLSTAVWKARRERRARRHEEELAQLRPVMMRYLATWEDGDAHDLADILIAYRGVTTSFEELVAGLLPKLRGADRSMLVDILRRRGTIEDARMGTLSRLPVRRYRAVELLGAAGVSEGIPEATRLLGDRNTDVRLAAVRALGRIGTAEAAAGLLEHLDSEEALKHPIPPHPVTMALLRIGTDATDALVRSLEADSVEVRTICAEVLGVLGVYPAVSGLQVRARVDPSVSVRLGAAHALGRLSMPSSVDDLTAMLRTEEEVEVIAAACTALGRIADPASLPPLEQAVAHEHPTVRVAAAMALVAFGDTGLDRLREIAQQDAEGGDAAREVLARNSIATNTTPLISY</sequence>
<accession>A0A9X1SR92</accession>
<dbReference type="PANTHER" id="PTHR12697">
    <property type="entry name" value="PBS LYASE HEAT-LIKE PROTEIN"/>
    <property type="match status" value="1"/>
</dbReference>
<evidence type="ECO:0000313" key="3">
    <source>
        <dbReference type="EMBL" id="MCD5309432.1"/>
    </source>
</evidence>
<dbReference type="PROSITE" id="PS50077">
    <property type="entry name" value="HEAT_REPEAT"/>
    <property type="match status" value="1"/>
</dbReference>
<dbReference type="InterPro" id="IPR004155">
    <property type="entry name" value="PBS_lyase_HEAT"/>
</dbReference>
<dbReference type="AlphaFoldDB" id="A0A9X1SR92"/>
<evidence type="ECO:0000256" key="1">
    <source>
        <dbReference type="ARBA" id="ARBA00045876"/>
    </source>
</evidence>
<evidence type="ECO:0000256" key="2">
    <source>
        <dbReference type="SAM" id="Phobius"/>
    </source>
</evidence>
<dbReference type="InterPro" id="IPR016024">
    <property type="entry name" value="ARM-type_fold"/>
</dbReference>
<reference evidence="3" key="1">
    <citation type="submission" date="2021-11" db="EMBL/GenBank/DDBJ databases">
        <title>Streptomyces corallinus and Kineosporia corallina sp. nov., two new coral-derived marine actinobacteria.</title>
        <authorList>
            <person name="Buangrab K."/>
            <person name="Sutthacheep M."/>
            <person name="Yeemin T."/>
            <person name="Harunari E."/>
            <person name="Igarashi Y."/>
            <person name="Sripreechasak P."/>
            <person name="Kanchanasin P."/>
            <person name="Tanasupawat S."/>
            <person name="Phongsopitanun W."/>
        </authorList>
    </citation>
    <scope>NUCLEOTIDE SEQUENCE</scope>
    <source>
        <strain evidence="3">JCM 31032</strain>
    </source>
</reference>
<keyword evidence="2" id="KW-0812">Transmembrane</keyword>
<dbReference type="InterPro" id="IPR021133">
    <property type="entry name" value="HEAT_type_2"/>
</dbReference>
<feature type="transmembrane region" description="Helical" evidence="2">
    <location>
        <begin position="6"/>
        <end position="28"/>
    </location>
</feature>
<dbReference type="RefSeq" id="WP_231438358.1">
    <property type="nucleotide sequence ID" value="NZ_JAJOMB010000001.1"/>
</dbReference>
<keyword evidence="4" id="KW-1185">Reference proteome</keyword>
<dbReference type="InterPro" id="IPR011989">
    <property type="entry name" value="ARM-like"/>
</dbReference>
<organism evidence="3 4">
    <name type="scientific">Kineosporia babensis</name>
    <dbReference type="NCBI Taxonomy" id="499548"/>
    <lineage>
        <taxon>Bacteria</taxon>
        <taxon>Bacillati</taxon>
        <taxon>Actinomycetota</taxon>
        <taxon>Actinomycetes</taxon>
        <taxon>Kineosporiales</taxon>
        <taxon>Kineosporiaceae</taxon>
        <taxon>Kineosporia</taxon>
    </lineage>
</organism>
<keyword evidence="2" id="KW-0472">Membrane</keyword>
<protein>
    <submittedName>
        <fullName evidence="3">HEAT repeat domain-containing protein</fullName>
    </submittedName>
</protein>
<name>A0A9X1SR92_9ACTN</name>
<evidence type="ECO:0000313" key="4">
    <source>
        <dbReference type="Proteomes" id="UP001138997"/>
    </source>
</evidence>